<reference evidence="2 4" key="2">
    <citation type="submission" date="2019-08" db="EMBL/GenBank/DDBJ databases">
        <title>Deep-cultivation of Planctomycetes and their phenomic and genomic characterization uncovers novel biology.</title>
        <authorList>
            <person name="Wiegand S."/>
            <person name="Jogler M."/>
            <person name="Boedeker C."/>
            <person name="Pinto D."/>
            <person name="Vollmers J."/>
            <person name="Rivas-Marin E."/>
            <person name="Kohn T."/>
            <person name="Peeters S.H."/>
            <person name="Heuer A."/>
            <person name="Rast P."/>
            <person name="Oberbeckmann S."/>
            <person name="Bunk B."/>
            <person name="Jeske O."/>
            <person name="Meyerdierks A."/>
            <person name="Storesund J.E."/>
            <person name="Kallscheuer N."/>
            <person name="Luecker S."/>
            <person name="Lage O.M."/>
            <person name="Pohl T."/>
            <person name="Merkel B.J."/>
            <person name="Hornburger P."/>
            <person name="Mueller R.-W."/>
            <person name="Bruemmer F."/>
            <person name="Labrenz M."/>
            <person name="Spormann A.M."/>
            <person name="Op den Camp H."/>
            <person name="Overmann J."/>
            <person name="Amann R."/>
            <person name="Jetten M.S.M."/>
            <person name="Mascher T."/>
            <person name="Medema M.H."/>
            <person name="Devos D.P."/>
            <person name="Kaster A.-K."/>
            <person name="Ovreas L."/>
            <person name="Rohde M."/>
            <person name="Galperin M.Y."/>
            <person name="Jogler C."/>
        </authorList>
    </citation>
    <scope>NUCLEOTIDE SEQUENCE [LARGE SCALE GENOMIC DNA]</scope>
    <source>
        <strain evidence="2 4">DSM 8797</strain>
    </source>
</reference>
<sequence length="148" mass="16796">MASFEASVQLNATPQEMFDFLIDTENILKISPPDTGLSFTKKPDKLYKGAILEFQIQGFGKVQEGTHEIIVFEEPTLFTEKQISGPLKSYTHEHHIVPAGENQITLIDRLEFEPPGGLLGFLITESKLLDLFDEGFYQRHQTLKKLFP</sequence>
<proteinExistence type="predicted"/>
<dbReference type="Proteomes" id="UP000263642">
    <property type="component" value="Unassembled WGS sequence"/>
</dbReference>
<dbReference type="Proteomes" id="UP000322887">
    <property type="component" value="Chromosome"/>
</dbReference>
<dbReference type="InterPro" id="IPR019587">
    <property type="entry name" value="Polyketide_cyclase/dehydratase"/>
</dbReference>
<dbReference type="Pfam" id="PF10604">
    <property type="entry name" value="Polyketide_cyc2"/>
    <property type="match status" value="1"/>
</dbReference>
<dbReference type="EMBL" id="CP042910">
    <property type="protein sequence ID" value="QEG19617.1"/>
    <property type="molecule type" value="Genomic_DNA"/>
</dbReference>
<evidence type="ECO:0000313" key="4">
    <source>
        <dbReference type="Proteomes" id="UP000322887"/>
    </source>
</evidence>
<keyword evidence="4" id="KW-1185">Reference proteome</keyword>
<name>A0A3D3R0W1_9PLAN</name>
<gene>
    <name evidence="1" type="ORF">DIT97_01175</name>
    <name evidence="2" type="ORF">GmarT_55180</name>
</gene>
<dbReference type="AlphaFoldDB" id="A0A3D3R0W1"/>
<dbReference type="InterPro" id="IPR023393">
    <property type="entry name" value="START-like_dom_sf"/>
</dbReference>
<dbReference type="Gene3D" id="3.30.530.20">
    <property type="match status" value="1"/>
</dbReference>
<evidence type="ECO:0000313" key="1">
    <source>
        <dbReference type="EMBL" id="HCO21732.1"/>
    </source>
</evidence>
<dbReference type="SUPFAM" id="SSF55961">
    <property type="entry name" value="Bet v1-like"/>
    <property type="match status" value="1"/>
</dbReference>
<dbReference type="GeneID" id="98649942"/>
<dbReference type="EMBL" id="DQAY01000009">
    <property type="protein sequence ID" value="HCO21732.1"/>
    <property type="molecule type" value="Genomic_DNA"/>
</dbReference>
<evidence type="ECO:0000313" key="2">
    <source>
        <dbReference type="EMBL" id="QEG19617.1"/>
    </source>
</evidence>
<protein>
    <recommendedName>
        <fullName evidence="5">Polyketide cyclase / dehydrase and lipid transport</fullName>
    </recommendedName>
</protein>
<evidence type="ECO:0008006" key="5">
    <source>
        <dbReference type="Google" id="ProtNLM"/>
    </source>
</evidence>
<dbReference type="RefSeq" id="WP_002644488.1">
    <property type="nucleotide sequence ID" value="NZ_CAXAST010000005.1"/>
</dbReference>
<accession>A0A3D3R0W1</accession>
<organism evidence="1 3">
    <name type="scientific">Gimesia maris</name>
    <dbReference type="NCBI Taxonomy" id="122"/>
    <lineage>
        <taxon>Bacteria</taxon>
        <taxon>Pseudomonadati</taxon>
        <taxon>Planctomycetota</taxon>
        <taxon>Planctomycetia</taxon>
        <taxon>Planctomycetales</taxon>
        <taxon>Planctomycetaceae</taxon>
        <taxon>Gimesia</taxon>
    </lineage>
</organism>
<evidence type="ECO:0000313" key="3">
    <source>
        <dbReference type="Proteomes" id="UP000263642"/>
    </source>
</evidence>
<reference evidence="1 3" key="1">
    <citation type="journal article" date="2018" name="Nat. Biotechnol.">
        <title>A standardized bacterial taxonomy based on genome phylogeny substantially revises the tree of life.</title>
        <authorList>
            <person name="Parks D.H."/>
            <person name="Chuvochina M."/>
            <person name="Waite D.W."/>
            <person name="Rinke C."/>
            <person name="Skarshewski A."/>
            <person name="Chaumeil P.A."/>
            <person name="Hugenholtz P."/>
        </authorList>
    </citation>
    <scope>NUCLEOTIDE SEQUENCE [LARGE SCALE GENOMIC DNA]</scope>
    <source>
        <strain evidence="1">UBA9375</strain>
    </source>
</reference>